<dbReference type="InterPro" id="IPR029009">
    <property type="entry name" value="ASB_dom_sf"/>
</dbReference>
<comment type="cofactor">
    <cofactor evidence="1">
        <name>[4Fe-4S] cluster</name>
        <dbReference type="ChEBI" id="CHEBI:49883"/>
    </cofactor>
</comment>
<dbReference type="PANTHER" id="PTHR30182">
    <property type="entry name" value="L-SERINE DEHYDRATASE"/>
    <property type="match status" value="1"/>
</dbReference>
<evidence type="ECO:0000256" key="3">
    <source>
        <dbReference type="ARBA" id="ARBA00008636"/>
    </source>
</evidence>
<keyword evidence="5" id="KW-0312">Gluconeogenesis</keyword>
<proteinExistence type="inferred from homology"/>
<accession>A0ABX0D7H2</accession>
<evidence type="ECO:0000256" key="10">
    <source>
        <dbReference type="ARBA" id="ARBA00023239"/>
    </source>
</evidence>
<comment type="caution">
    <text evidence="14">The sequence shown here is derived from an EMBL/GenBank/DDBJ whole genome shotgun (WGS) entry which is preliminary data.</text>
</comment>
<keyword evidence="6" id="KW-0004">4Fe-4S</keyword>
<evidence type="ECO:0000256" key="11">
    <source>
        <dbReference type="ARBA" id="ARBA00041766"/>
    </source>
</evidence>
<evidence type="ECO:0000256" key="8">
    <source>
        <dbReference type="ARBA" id="ARBA00023004"/>
    </source>
</evidence>
<evidence type="ECO:0000256" key="5">
    <source>
        <dbReference type="ARBA" id="ARBA00022432"/>
    </source>
</evidence>
<dbReference type="InterPro" id="IPR051318">
    <property type="entry name" value="Fe-S_L-Ser"/>
</dbReference>
<keyword evidence="15" id="KW-1185">Reference proteome</keyword>
<name>A0ABX0D7H2_9MICC</name>
<dbReference type="InterPro" id="IPR005131">
    <property type="entry name" value="Ser_deHydtase_bsu"/>
</dbReference>
<keyword evidence="10" id="KW-0456">Lyase</keyword>
<protein>
    <recommendedName>
        <fullName evidence="4">L-serine ammonia-lyase</fullName>
        <ecNumber evidence="4">4.3.1.17</ecNumber>
    </recommendedName>
    <alternativeName>
        <fullName evidence="11">L-serine deaminase</fullName>
    </alternativeName>
</protein>
<sequence length="36" mass="3437">MSVGVFDLFSVGIGPSSSHTVGPMRAAAAFAGGLAA</sequence>
<dbReference type="EMBL" id="JAAKZI010000006">
    <property type="protein sequence ID" value="NGN82834.1"/>
    <property type="molecule type" value="Genomic_DNA"/>
</dbReference>
<keyword evidence="7" id="KW-0479">Metal-binding</keyword>
<evidence type="ECO:0000256" key="1">
    <source>
        <dbReference type="ARBA" id="ARBA00001966"/>
    </source>
</evidence>
<evidence type="ECO:0000259" key="13">
    <source>
        <dbReference type="Pfam" id="PF03315"/>
    </source>
</evidence>
<evidence type="ECO:0000256" key="9">
    <source>
        <dbReference type="ARBA" id="ARBA00023014"/>
    </source>
</evidence>
<dbReference type="RefSeq" id="WP_165180937.1">
    <property type="nucleotide sequence ID" value="NZ_JAAKZI010000006.1"/>
</dbReference>
<feature type="non-terminal residue" evidence="14">
    <location>
        <position position="36"/>
    </location>
</feature>
<comment type="pathway">
    <text evidence="2">Carbohydrate biosynthesis; gluconeogenesis.</text>
</comment>
<evidence type="ECO:0000256" key="4">
    <source>
        <dbReference type="ARBA" id="ARBA00012093"/>
    </source>
</evidence>
<organism evidence="14 15">
    <name type="scientific">Arthrobacter silviterrae</name>
    <dbReference type="NCBI Taxonomy" id="2026658"/>
    <lineage>
        <taxon>Bacteria</taxon>
        <taxon>Bacillati</taxon>
        <taxon>Actinomycetota</taxon>
        <taxon>Actinomycetes</taxon>
        <taxon>Micrococcales</taxon>
        <taxon>Micrococcaceae</taxon>
        <taxon>Arthrobacter</taxon>
    </lineage>
</organism>
<evidence type="ECO:0000256" key="7">
    <source>
        <dbReference type="ARBA" id="ARBA00022723"/>
    </source>
</evidence>
<evidence type="ECO:0000313" key="15">
    <source>
        <dbReference type="Proteomes" id="UP000479226"/>
    </source>
</evidence>
<gene>
    <name evidence="14" type="ORF">G6N77_05055</name>
</gene>
<keyword evidence="9" id="KW-0411">Iron-sulfur</keyword>
<feature type="domain" description="Serine dehydratase beta chain" evidence="13">
    <location>
        <begin position="5"/>
        <end position="34"/>
    </location>
</feature>
<dbReference type="Pfam" id="PF03315">
    <property type="entry name" value="SDH_beta"/>
    <property type="match status" value="1"/>
</dbReference>
<evidence type="ECO:0000256" key="6">
    <source>
        <dbReference type="ARBA" id="ARBA00022485"/>
    </source>
</evidence>
<keyword evidence="8" id="KW-0408">Iron</keyword>
<dbReference type="Proteomes" id="UP000479226">
    <property type="component" value="Unassembled WGS sequence"/>
</dbReference>
<comment type="catalytic activity">
    <reaction evidence="12">
        <text>L-serine = pyruvate + NH4(+)</text>
        <dbReference type="Rhea" id="RHEA:19169"/>
        <dbReference type="ChEBI" id="CHEBI:15361"/>
        <dbReference type="ChEBI" id="CHEBI:28938"/>
        <dbReference type="ChEBI" id="CHEBI:33384"/>
        <dbReference type="EC" id="4.3.1.17"/>
    </reaction>
</comment>
<dbReference type="PANTHER" id="PTHR30182:SF1">
    <property type="entry name" value="L-SERINE DEHYDRATASE 1"/>
    <property type="match status" value="1"/>
</dbReference>
<dbReference type="Gene3D" id="3.30.1330.90">
    <property type="entry name" value="D-3-phosphoglycerate dehydrogenase, domain 3"/>
    <property type="match status" value="1"/>
</dbReference>
<reference evidence="14 15" key="1">
    <citation type="submission" date="2020-02" db="EMBL/GenBank/DDBJ databases">
        <title>Genome sequence of the type strain DSM 27180 of Arthrobacter silviterrae.</title>
        <authorList>
            <person name="Gao J."/>
            <person name="Sun J."/>
        </authorList>
    </citation>
    <scope>NUCLEOTIDE SEQUENCE [LARGE SCALE GENOMIC DNA]</scope>
    <source>
        <strain evidence="14 15">DSM 27180</strain>
    </source>
</reference>
<evidence type="ECO:0000313" key="14">
    <source>
        <dbReference type="EMBL" id="NGN82834.1"/>
    </source>
</evidence>
<dbReference type="EC" id="4.3.1.17" evidence="4"/>
<evidence type="ECO:0000256" key="12">
    <source>
        <dbReference type="ARBA" id="ARBA00049406"/>
    </source>
</evidence>
<comment type="similarity">
    <text evidence="3">Belongs to the iron-sulfur dependent L-serine dehydratase family.</text>
</comment>
<evidence type="ECO:0000256" key="2">
    <source>
        <dbReference type="ARBA" id="ARBA00004742"/>
    </source>
</evidence>